<dbReference type="GeneID" id="10493339"/>
<feature type="domain" description="Cas6 N-terminal" evidence="2">
    <location>
        <begin position="13"/>
        <end position="130"/>
    </location>
</feature>
<sequence>MANVELNVMQIVRLNFSVRPLRDVVLPPMTSKVVKYLILSEKVLPFVKDLVESKRKQKPLFISNLGLNGKRLYSTEEMIRRGDVIKVKAFTKMSASVSFPMMGEIMNMGGGRVSTPYGDFEILLESINVFNGFNSDVEGKNLKVRIVTPALLSSKIYLPPFLERYRKAKVGLSLIPSPGLLVASAYRTYLGLLGSTENEEEDLKSFKLTVLVNGLSKVVDFELKPVTVIIGEDDKGRLRKSRGVEGWIMFDVTGKLKRAVAKYLSVASYLGVGKSRGIGLGEIKLDLVDRSKVEQEGSN</sequence>
<dbReference type="InterPro" id="IPR041165">
    <property type="entry name" value="Cas6_N_arch"/>
</dbReference>
<feature type="domain" description="CRISPR-associated protein Cas6 C-terminal" evidence="1">
    <location>
        <begin position="145"/>
        <end position="283"/>
    </location>
</feature>
<dbReference type="Gene3D" id="2.40.30.310">
    <property type="match status" value="1"/>
</dbReference>
<gene>
    <name evidence="3" type="ordered locus">Mcup_1148</name>
</gene>
<dbReference type="Gene3D" id="3.30.70.1900">
    <property type="match status" value="1"/>
</dbReference>
<dbReference type="KEGG" id="mcn:Mcup_1148"/>
<keyword evidence="4" id="KW-1185">Reference proteome</keyword>
<name>F4G355_METCR</name>
<proteinExistence type="predicted"/>
<dbReference type="Pfam" id="PF17952">
    <property type="entry name" value="Cas6_N"/>
    <property type="match status" value="1"/>
</dbReference>
<evidence type="ECO:0000259" key="1">
    <source>
        <dbReference type="Pfam" id="PF10040"/>
    </source>
</evidence>
<dbReference type="eggNOG" id="arCOG01439">
    <property type="taxonomic scope" value="Archaea"/>
</dbReference>
<dbReference type="RefSeq" id="WP_013737751.1">
    <property type="nucleotide sequence ID" value="NC_015435.1"/>
</dbReference>
<protein>
    <recommendedName>
        <fullName evidence="5">CRISPR-associated protein Cas6 C-terminal domain-containing protein</fullName>
    </recommendedName>
</protein>
<dbReference type="HOGENOM" id="CLU_929391_0_0_2"/>
<evidence type="ECO:0000313" key="3">
    <source>
        <dbReference type="EMBL" id="AEB95253.1"/>
    </source>
</evidence>
<dbReference type="OrthoDB" id="34699at2157"/>
<organism evidence="3 4">
    <name type="scientific">Metallosphaera cuprina (strain Ar-4)</name>
    <dbReference type="NCBI Taxonomy" id="1006006"/>
    <lineage>
        <taxon>Archaea</taxon>
        <taxon>Thermoproteota</taxon>
        <taxon>Thermoprotei</taxon>
        <taxon>Sulfolobales</taxon>
        <taxon>Sulfolobaceae</taxon>
        <taxon>Metallosphaera</taxon>
    </lineage>
</organism>
<dbReference type="AlphaFoldDB" id="F4G355"/>
<dbReference type="InterPro" id="IPR019267">
    <property type="entry name" value="CRISPR-assoc_Cas6_C"/>
</dbReference>
<evidence type="ECO:0008006" key="5">
    <source>
        <dbReference type="Google" id="ProtNLM"/>
    </source>
</evidence>
<evidence type="ECO:0000259" key="2">
    <source>
        <dbReference type="Pfam" id="PF17952"/>
    </source>
</evidence>
<dbReference type="Proteomes" id="UP000007812">
    <property type="component" value="Chromosome"/>
</dbReference>
<reference evidence="3 4" key="1">
    <citation type="journal article" date="2011" name="J. Bacteriol.">
        <title>Complete genome sequence of Metallosphaera cuprina, a metal sulfide-oxidizing archaeon from a hot spring.</title>
        <authorList>
            <person name="Liu L.J."/>
            <person name="You X.Y."/>
            <person name="Zheng H."/>
            <person name="Wang S."/>
            <person name="Jiang C.Y."/>
            <person name="Liu S.J."/>
        </authorList>
    </citation>
    <scope>NUCLEOTIDE SEQUENCE [LARGE SCALE GENOMIC DNA]</scope>
    <source>
        <strain evidence="3 4">Ar-4</strain>
    </source>
</reference>
<dbReference type="STRING" id="1006006.Mcup_1148"/>
<dbReference type="PATRIC" id="fig|1006006.8.peg.1143"/>
<dbReference type="EMBL" id="CP002656">
    <property type="protein sequence ID" value="AEB95253.1"/>
    <property type="molecule type" value="Genomic_DNA"/>
</dbReference>
<accession>F4G355</accession>
<dbReference type="Pfam" id="PF10040">
    <property type="entry name" value="CRISPR_Cas6"/>
    <property type="match status" value="1"/>
</dbReference>
<evidence type="ECO:0000313" key="4">
    <source>
        <dbReference type="Proteomes" id="UP000007812"/>
    </source>
</evidence>